<keyword evidence="5 6" id="KW-0472">Membrane</keyword>
<proteinExistence type="predicted"/>
<accession>A0ABY3W9C3</accession>
<evidence type="ECO:0000256" key="1">
    <source>
        <dbReference type="ARBA" id="ARBA00004651"/>
    </source>
</evidence>
<comment type="subcellular location">
    <subcellularLocation>
        <location evidence="1">Cell membrane</location>
        <topology evidence="1">Multi-pass membrane protein</topology>
    </subcellularLocation>
</comment>
<keyword evidence="3 6" id="KW-0812">Transmembrane</keyword>
<feature type="transmembrane region" description="Helical" evidence="6">
    <location>
        <begin position="45"/>
        <end position="63"/>
    </location>
</feature>
<feature type="transmembrane region" description="Helical" evidence="6">
    <location>
        <begin position="70"/>
        <end position="90"/>
    </location>
</feature>
<dbReference type="InterPro" id="IPR001123">
    <property type="entry name" value="LeuE-type"/>
</dbReference>
<feature type="transmembrane region" description="Helical" evidence="6">
    <location>
        <begin position="147"/>
        <end position="169"/>
    </location>
</feature>
<dbReference type="Proteomes" id="UP000829069">
    <property type="component" value="Chromosome"/>
</dbReference>
<name>A0ABY3W9C3_9MICC</name>
<gene>
    <name evidence="7" type="ORF">MNQ99_14680</name>
</gene>
<protein>
    <submittedName>
        <fullName evidence="7">LysE family translocator</fullName>
    </submittedName>
</protein>
<dbReference type="PANTHER" id="PTHR30086">
    <property type="entry name" value="ARGININE EXPORTER PROTEIN ARGO"/>
    <property type="match status" value="1"/>
</dbReference>
<dbReference type="Pfam" id="PF01810">
    <property type="entry name" value="LysE"/>
    <property type="match status" value="1"/>
</dbReference>
<evidence type="ECO:0000256" key="2">
    <source>
        <dbReference type="ARBA" id="ARBA00022475"/>
    </source>
</evidence>
<keyword evidence="2" id="KW-1003">Cell membrane</keyword>
<keyword evidence="8" id="KW-1185">Reference proteome</keyword>
<keyword evidence="4 6" id="KW-1133">Transmembrane helix</keyword>
<evidence type="ECO:0000256" key="5">
    <source>
        <dbReference type="ARBA" id="ARBA00023136"/>
    </source>
</evidence>
<evidence type="ECO:0000313" key="7">
    <source>
        <dbReference type="EMBL" id="UNK45173.1"/>
    </source>
</evidence>
<dbReference type="EMBL" id="CP093326">
    <property type="protein sequence ID" value="UNK45173.1"/>
    <property type="molecule type" value="Genomic_DNA"/>
</dbReference>
<evidence type="ECO:0000313" key="8">
    <source>
        <dbReference type="Proteomes" id="UP000829069"/>
    </source>
</evidence>
<sequence length="207" mass="21293">MDMSLVLQFWVVALLLALTPGADWAYAIGAGLRAPSVAPSVLGMAFGYAVVVCIIAVGAGALVTQYPMSLTVLTIAGSAYLIYLGVNTLVSKAGQVSASDAPLGHAPAAQFFRGAGVSGINPKGLLLLLALLPQFTSTAGWPSAAQMLFLGGLHVVNCLYIYFAVALLARRILRSQPRASAVVARASGVIMVLIGLGILVEKAAELL</sequence>
<feature type="transmembrane region" description="Helical" evidence="6">
    <location>
        <begin position="181"/>
        <end position="200"/>
    </location>
</feature>
<evidence type="ECO:0000256" key="3">
    <source>
        <dbReference type="ARBA" id="ARBA00022692"/>
    </source>
</evidence>
<reference evidence="7 8" key="1">
    <citation type="submission" date="2022-03" db="EMBL/GenBank/DDBJ databases">
        <title>Isotopic signatures of nitrous oxide derived from detoxification processes.</title>
        <authorList>
            <person name="Behrendt U."/>
            <person name="Buchen C."/>
            <person name="Well R."/>
            <person name="Ulrich A."/>
            <person name="Rohe L."/>
            <person name="Kolb S."/>
            <person name="Schloter M."/>
            <person name="Horn M.A."/>
            <person name="Augustin J."/>
        </authorList>
    </citation>
    <scope>NUCLEOTIDE SEQUENCE [LARGE SCALE GENOMIC DNA]</scope>
    <source>
        <strain evidence="7 8">S4-C24</strain>
    </source>
</reference>
<dbReference type="PANTHER" id="PTHR30086:SF20">
    <property type="entry name" value="ARGININE EXPORTER PROTEIN ARGO-RELATED"/>
    <property type="match status" value="1"/>
</dbReference>
<dbReference type="RefSeq" id="WP_241913445.1">
    <property type="nucleotide sequence ID" value="NZ_CP093326.1"/>
</dbReference>
<evidence type="ECO:0000256" key="6">
    <source>
        <dbReference type="SAM" id="Phobius"/>
    </source>
</evidence>
<organism evidence="7 8">
    <name type="scientific">Arthrobacter sulfonylureivorans</name>
    <dbReference type="NCBI Taxonomy" id="2486855"/>
    <lineage>
        <taxon>Bacteria</taxon>
        <taxon>Bacillati</taxon>
        <taxon>Actinomycetota</taxon>
        <taxon>Actinomycetes</taxon>
        <taxon>Micrococcales</taxon>
        <taxon>Micrococcaceae</taxon>
        <taxon>Arthrobacter</taxon>
    </lineage>
</organism>
<evidence type="ECO:0000256" key="4">
    <source>
        <dbReference type="ARBA" id="ARBA00022989"/>
    </source>
</evidence>